<dbReference type="AlphaFoldDB" id="A0A4Q7KPY8"/>
<dbReference type="InterPro" id="IPR000836">
    <property type="entry name" value="PRTase_dom"/>
</dbReference>
<dbReference type="Proteomes" id="UP000294257">
    <property type="component" value="Unassembled WGS sequence"/>
</dbReference>
<comment type="caution">
    <text evidence="1">The sequence shown here is derived from an EMBL/GenBank/DDBJ whole genome shotgun (WGS) entry which is preliminary data.</text>
</comment>
<dbReference type="CDD" id="cd06223">
    <property type="entry name" value="PRTases_typeI"/>
    <property type="match status" value="1"/>
</dbReference>
<evidence type="ECO:0000313" key="2">
    <source>
        <dbReference type="Proteomes" id="UP000294257"/>
    </source>
</evidence>
<name>A0A4Q7KPY8_9PSEU</name>
<dbReference type="Gene3D" id="3.40.50.2020">
    <property type="match status" value="1"/>
</dbReference>
<evidence type="ECO:0008006" key="3">
    <source>
        <dbReference type="Google" id="ProtNLM"/>
    </source>
</evidence>
<sequence length="251" mass="27013">MTAGGDPDALRRLLDRRVGAFFRNTVRRPGVTCTVCTGPATSTLCGRCRRHEDEFGDRLADHVVILTYVRLGDGSDWHQSAHTVWAYKERPPAPKCANDMALMIKAAETLHGDCIARQAGGPWTAITFVPSAGRPGASHPVANLARQIRTNNAAENRLLLDIGPGFDAQPARSVRGDRFEVPLSYLARVRDRHVLLIDDTWTTGSKAQSAAVTLHDAGAAKVTVLCVARGARTNGPTTRPCSTAAPSPTTR</sequence>
<evidence type="ECO:0000313" key="1">
    <source>
        <dbReference type="EMBL" id="RZS38868.1"/>
    </source>
</evidence>
<organism evidence="1 2">
    <name type="scientific">Herbihabitans rhizosphaerae</name>
    <dbReference type="NCBI Taxonomy" id="1872711"/>
    <lineage>
        <taxon>Bacteria</taxon>
        <taxon>Bacillati</taxon>
        <taxon>Actinomycetota</taxon>
        <taxon>Actinomycetes</taxon>
        <taxon>Pseudonocardiales</taxon>
        <taxon>Pseudonocardiaceae</taxon>
        <taxon>Herbihabitans</taxon>
    </lineage>
</organism>
<dbReference type="InterPro" id="IPR029057">
    <property type="entry name" value="PRTase-like"/>
</dbReference>
<protein>
    <recommendedName>
        <fullName evidence="3">Amidophosphoribosyltransferase</fullName>
    </recommendedName>
</protein>
<reference evidence="1 2" key="1">
    <citation type="submission" date="2019-02" db="EMBL/GenBank/DDBJ databases">
        <title>Genomic Encyclopedia of Type Strains, Phase IV (KMG-IV): sequencing the most valuable type-strain genomes for metagenomic binning, comparative biology and taxonomic classification.</title>
        <authorList>
            <person name="Goeker M."/>
        </authorList>
    </citation>
    <scope>NUCLEOTIDE SEQUENCE [LARGE SCALE GENOMIC DNA]</scope>
    <source>
        <strain evidence="1 2">DSM 101727</strain>
    </source>
</reference>
<dbReference type="SUPFAM" id="SSF53271">
    <property type="entry name" value="PRTase-like"/>
    <property type="match status" value="1"/>
</dbReference>
<accession>A0A4Q7KPY8</accession>
<keyword evidence="2" id="KW-1185">Reference proteome</keyword>
<dbReference type="RefSeq" id="WP_130344486.1">
    <property type="nucleotide sequence ID" value="NZ_SGWQ01000004.1"/>
</dbReference>
<proteinExistence type="predicted"/>
<dbReference type="EMBL" id="SGWQ01000004">
    <property type="protein sequence ID" value="RZS38868.1"/>
    <property type="molecule type" value="Genomic_DNA"/>
</dbReference>
<dbReference type="OrthoDB" id="3403421at2"/>
<gene>
    <name evidence="1" type="ORF">EV193_10479</name>
</gene>